<sequence>MPEPPDAESSGSLLGTPDRPPEVEPEVEPDDPRRSSESSAGGVMVTVGAGVD</sequence>
<evidence type="ECO:0000313" key="2">
    <source>
        <dbReference type="EMBL" id="BDZ48032.1"/>
    </source>
</evidence>
<dbReference type="RefSeq" id="WP_286345084.1">
    <property type="nucleotide sequence ID" value="NZ_AP027732.1"/>
</dbReference>
<evidence type="ECO:0000256" key="1">
    <source>
        <dbReference type="SAM" id="MobiDB-lite"/>
    </source>
</evidence>
<keyword evidence="3" id="KW-1185">Reference proteome</keyword>
<gene>
    <name evidence="2" type="ORF">GCM10025867_02730</name>
</gene>
<evidence type="ECO:0000313" key="3">
    <source>
        <dbReference type="Proteomes" id="UP001321486"/>
    </source>
</evidence>
<accession>A0ABM8GIN1</accession>
<feature type="region of interest" description="Disordered" evidence="1">
    <location>
        <begin position="1"/>
        <end position="52"/>
    </location>
</feature>
<name>A0ABM8GIN1_9MICO</name>
<dbReference type="EMBL" id="AP027732">
    <property type="protein sequence ID" value="BDZ48032.1"/>
    <property type="molecule type" value="Genomic_DNA"/>
</dbReference>
<dbReference type="Proteomes" id="UP001321486">
    <property type="component" value="Chromosome"/>
</dbReference>
<reference evidence="3" key="1">
    <citation type="journal article" date="2019" name="Int. J. Syst. Evol. Microbiol.">
        <title>The Global Catalogue of Microorganisms (GCM) 10K type strain sequencing project: providing services to taxonomists for standard genome sequencing and annotation.</title>
        <authorList>
            <consortium name="The Broad Institute Genomics Platform"/>
            <consortium name="The Broad Institute Genome Sequencing Center for Infectious Disease"/>
            <person name="Wu L."/>
            <person name="Ma J."/>
        </authorList>
    </citation>
    <scope>NUCLEOTIDE SEQUENCE [LARGE SCALE GENOMIC DNA]</scope>
    <source>
        <strain evidence="3">NBRC 108728</strain>
    </source>
</reference>
<organism evidence="2 3">
    <name type="scientific">Frondihabitans sucicola</name>
    <dbReference type="NCBI Taxonomy" id="1268041"/>
    <lineage>
        <taxon>Bacteria</taxon>
        <taxon>Bacillati</taxon>
        <taxon>Actinomycetota</taxon>
        <taxon>Actinomycetes</taxon>
        <taxon>Micrococcales</taxon>
        <taxon>Microbacteriaceae</taxon>
        <taxon>Frondihabitans</taxon>
    </lineage>
</organism>
<protein>
    <submittedName>
        <fullName evidence="2">Uncharacterized protein</fullName>
    </submittedName>
</protein>
<feature type="compositionally biased region" description="Low complexity" evidence="1">
    <location>
        <begin position="40"/>
        <end position="52"/>
    </location>
</feature>
<proteinExistence type="predicted"/>